<dbReference type="Pfam" id="PF22936">
    <property type="entry name" value="Pol_BBD"/>
    <property type="match status" value="1"/>
</dbReference>
<dbReference type="InterPro" id="IPR025724">
    <property type="entry name" value="GAG-pre-integrase_dom"/>
</dbReference>
<reference evidence="3 4" key="1">
    <citation type="journal article" date="2017" name="Nat. Commun.">
        <title>Genome assembly with in vitro proximity ligation data and whole-genome triplication in lettuce.</title>
        <authorList>
            <person name="Reyes-Chin-Wo S."/>
            <person name="Wang Z."/>
            <person name="Yang X."/>
            <person name="Kozik A."/>
            <person name="Arikit S."/>
            <person name="Song C."/>
            <person name="Xia L."/>
            <person name="Froenicke L."/>
            <person name="Lavelle D.O."/>
            <person name="Truco M.J."/>
            <person name="Xia R."/>
            <person name="Zhu S."/>
            <person name="Xu C."/>
            <person name="Xu H."/>
            <person name="Xu X."/>
            <person name="Cox K."/>
            <person name="Korf I."/>
            <person name="Meyers B.C."/>
            <person name="Michelmore R.W."/>
        </authorList>
    </citation>
    <scope>NUCLEOTIDE SEQUENCE [LARGE SCALE GENOMIC DNA]</scope>
    <source>
        <strain evidence="4">cv. Salinas</strain>
        <tissue evidence="3">Seedlings</tissue>
    </source>
</reference>
<sequence>MISVNPNENTSTGKCYSLTIKNGLGSHMWILDSGASQHVCHDINLFMNKRMVFNHIVTLPNKVTLHVHMIGDIKIDFLFILKDVLYVPEFDLNLISVSALTRSQHLIVQFTCQNAYIQDVHHKKMIGKADNIQDLYVINNNGQQVCNSNLDSRINTVSLDLWHKRLGHPSNNCLVPIKTLLDVSITHSDCKQHCSICPLAKQKQLPF</sequence>
<dbReference type="EMBL" id="NBSK02000004">
    <property type="protein sequence ID" value="KAJ0210667.1"/>
    <property type="molecule type" value="Genomic_DNA"/>
</dbReference>
<feature type="domain" description="GAG-pre-integrase" evidence="1">
    <location>
        <begin position="135"/>
        <end position="202"/>
    </location>
</feature>
<evidence type="ECO:0000259" key="1">
    <source>
        <dbReference type="Pfam" id="PF13976"/>
    </source>
</evidence>
<feature type="domain" description="Retrovirus-related Pol polyprotein from transposon TNT 1-94-like beta-barrel" evidence="2">
    <location>
        <begin position="29"/>
        <end position="103"/>
    </location>
</feature>
<protein>
    <recommendedName>
        <fullName evidence="5">GAG-pre-integrase domain-containing protein</fullName>
    </recommendedName>
</protein>
<keyword evidence="4" id="KW-1185">Reference proteome</keyword>
<organism evidence="3 4">
    <name type="scientific">Lactuca sativa</name>
    <name type="common">Garden lettuce</name>
    <dbReference type="NCBI Taxonomy" id="4236"/>
    <lineage>
        <taxon>Eukaryota</taxon>
        <taxon>Viridiplantae</taxon>
        <taxon>Streptophyta</taxon>
        <taxon>Embryophyta</taxon>
        <taxon>Tracheophyta</taxon>
        <taxon>Spermatophyta</taxon>
        <taxon>Magnoliopsida</taxon>
        <taxon>eudicotyledons</taxon>
        <taxon>Gunneridae</taxon>
        <taxon>Pentapetalae</taxon>
        <taxon>asterids</taxon>
        <taxon>campanulids</taxon>
        <taxon>Asterales</taxon>
        <taxon>Asteraceae</taxon>
        <taxon>Cichorioideae</taxon>
        <taxon>Cichorieae</taxon>
        <taxon>Lactucinae</taxon>
        <taxon>Lactuca</taxon>
    </lineage>
</organism>
<dbReference type="InterPro" id="IPR054722">
    <property type="entry name" value="PolX-like_BBD"/>
</dbReference>
<evidence type="ECO:0000313" key="4">
    <source>
        <dbReference type="Proteomes" id="UP000235145"/>
    </source>
</evidence>
<evidence type="ECO:0008006" key="5">
    <source>
        <dbReference type="Google" id="ProtNLM"/>
    </source>
</evidence>
<accession>A0A9R1VNG0</accession>
<evidence type="ECO:0000313" key="3">
    <source>
        <dbReference type="EMBL" id="KAJ0210667.1"/>
    </source>
</evidence>
<dbReference type="Proteomes" id="UP000235145">
    <property type="component" value="Unassembled WGS sequence"/>
</dbReference>
<dbReference type="Pfam" id="PF13976">
    <property type="entry name" value="gag_pre-integrs"/>
    <property type="match status" value="1"/>
</dbReference>
<name>A0A9R1VNG0_LACSA</name>
<evidence type="ECO:0000259" key="2">
    <source>
        <dbReference type="Pfam" id="PF22936"/>
    </source>
</evidence>
<comment type="caution">
    <text evidence="3">The sequence shown here is derived from an EMBL/GenBank/DDBJ whole genome shotgun (WGS) entry which is preliminary data.</text>
</comment>
<gene>
    <name evidence="3" type="ORF">LSAT_V11C400199170</name>
</gene>
<proteinExistence type="predicted"/>
<dbReference type="AlphaFoldDB" id="A0A9R1VNG0"/>